<feature type="region of interest" description="Disordered" evidence="1">
    <location>
        <begin position="39"/>
        <end position="62"/>
    </location>
</feature>
<evidence type="ECO:0000259" key="2">
    <source>
        <dbReference type="Pfam" id="PF13683"/>
    </source>
</evidence>
<reference evidence="3 4" key="1">
    <citation type="submission" date="2024-06" db="EMBL/GenBank/DDBJ databases">
        <title>Genomic Encyclopedia of Type Strains, Phase IV (KMG-IV): sequencing the most valuable type-strain genomes for metagenomic binning, comparative biology and taxonomic classification.</title>
        <authorList>
            <person name="Goeker M."/>
        </authorList>
    </citation>
    <scope>NUCLEOTIDE SEQUENCE [LARGE SCALE GENOMIC DNA]</scope>
    <source>
        <strain evidence="3 4">DSM 29388</strain>
    </source>
</reference>
<evidence type="ECO:0000313" key="3">
    <source>
        <dbReference type="EMBL" id="MET3731554.1"/>
    </source>
</evidence>
<proteinExistence type="predicted"/>
<feature type="non-terminal residue" evidence="3">
    <location>
        <position position="1"/>
    </location>
</feature>
<dbReference type="InterPro" id="IPR001584">
    <property type="entry name" value="Integrase_cat-core"/>
</dbReference>
<dbReference type="EMBL" id="JBEPMO010000004">
    <property type="protein sequence ID" value="MET3731554.1"/>
    <property type="molecule type" value="Genomic_DNA"/>
</dbReference>
<keyword evidence="4" id="KW-1185">Reference proteome</keyword>
<feature type="domain" description="Integrase catalytic" evidence="2">
    <location>
        <begin position="2"/>
        <end position="43"/>
    </location>
</feature>
<evidence type="ECO:0000256" key="1">
    <source>
        <dbReference type="SAM" id="MobiDB-lite"/>
    </source>
</evidence>
<sequence length="62" mass="7525">GILKQEFLIERTKNIDDLRKMVKQSVYLYNNIRPHLSLNMETPEKRHKKIRRNKISPDLNYS</sequence>
<accession>A0ABV2LSK0</accession>
<dbReference type="RefSeq" id="WP_354507916.1">
    <property type="nucleotide sequence ID" value="NZ_JBEPMO010000004.1"/>
</dbReference>
<gene>
    <name evidence="3" type="ORF">ABID46_001123</name>
</gene>
<protein>
    <submittedName>
        <fullName evidence="3">Transposase InsO family protein</fullName>
    </submittedName>
</protein>
<organism evidence="3 4">
    <name type="scientific">Moheibacter stercoris</name>
    <dbReference type="NCBI Taxonomy" id="1628251"/>
    <lineage>
        <taxon>Bacteria</taxon>
        <taxon>Pseudomonadati</taxon>
        <taxon>Bacteroidota</taxon>
        <taxon>Flavobacteriia</taxon>
        <taxon>Flavobacteriales</taxon>
        <taxon>Weeksellaceae</taxon>
        <taxon>Moheibacter</taxon>
    </lineage>
</organism>
<evidence type="ECO:0000313" key="4">
    <source>
        <dbReference type="Proteomes" id="UP001549146"/>
    </source>
</evidence>
<dbReference type="Pfam" id="PF13683">
    <property type="entry name" value="rve_3"/>
    <property type="match status" value="1"/>
</dbReference>
<dbReference type="Proteomes" id="UP001549146">
    <property type="component" value="Unassembled WGS sequence"/>
</dbReference>
<feature type="compositionally biased region" description="Basic residues" evidence="1">
    <location>
        <begin position="45"/>
        <end position="54"/>
    </location>
</feature>
<name>A0ABV2LSK0_9FLAO</name>
<comment type="caution">
    <text evidence="3">The sequence shown here is derived from an EMBL/GenBank/DDBJ whole genome shotgun (WGS) entry which is preliminary data.</text>
</comment>